<protein>
    <recommendedName>
        <fullName evidence="6">AMP-dependent synthetase/ligase domain-containing protein</fullName>
    </recommendedName>
</protein>
<keyword evidence="2" id="KW-0474">Menaquinone biosynthesis</keyword>
<dbReference type="CDD" id="cd17630">
    <property type="entry name" value="OSB_MenE-like"/>
    <property type="match status" value="1"/>
</dbReference>
<keyword evidence="3" id="KW-0436">Ligase</keyword>
<dbReference type="Gene3D" id="3.30.300.30">
    <property type="match status" value="1"/>
</dbReference>
<dbReference type="OrthoDB" id="9803968at2"/>
<evidence type="ECO:0000256" key="4">
    <source>
        <dbReference type="ARBA" id="ARBA00022741"/>
    </source>
</evidence>
<evidence type="ECO:0000256" key="3">
    <source>
        <dbReference type="ARBA" id="ARBA00022598"/>
    </source>
</evidence>
<keyword evidence="5" id="KW-0067">ATP-binding</keyword>
<feature type="domain" description="AMP-dependent synthetase/ligase" evidence="6">
    <location>
        <begin position="23"/>
        <end position="368"/>
    </location>
</feature>
<evidence type="ECO:0000256" key="1">
    <source>
        <dbReference type="ARBA" id="ARBA00006432"/>
    </source>
</evidence>
<evidence type="ECO:0000313" key="7">
    <source>
        <dbReference type="EMBL" id="SGZ15631.1"/>
    </source>
</evidence>
<dbReference type="InterPro" id="IPR045851">
    <property type="entry name" value="AMP-bd_C_sf"/>
</dbReference>
<dbReference type="GO" id="GO:0005524">
    <property type="term" value="F:ATP binding"/>
    <property type="evidence" value="ECO:0007669"/>
    <property type="project" value="UniProtKB-KW"/>
</dbReference>
<dbReference type="SUPFAM" id="SSF56801">
    <property type="entry name" value="Acetyl-CoA synthetase-like"/>
    <property type="match status" value="1"/>
</dbReference>
<dbReference type="InterPro" id="IPR010192">
    <property type="entry name" value="MenE"/>
</dbReference>
<dbReference type="GO" id="GO:0008756">
    <property type="term" value="F:o-succinylbenzoate-CoA ligase activity"/>
    <property type="evidence" value="ECO:0007669"/>
    <property type="project" value="InterPro"/>
</dbReference>
<dbReference type="GO" id="GO:0031956">
    <property type="term" value="F:medium-chain fatty acid-CoA ligase activity"/>
    <property type="evidence" value="ECO:0007669"/>
    <property type="project" value="TreeGrafter"/>
</dbReference>
<dbReference type="NCBIfam" id="TIGR01923">
    <property type="entry name" value="menE"/>
    <property type="match status" value="1"/>
</dbReference>
<dbReference type="AlphaFoldDB" id="A0A1L0CGQ2"/>
<sequence length="511" mass="56477">MIDVVIDDIESNEVSFSCWPWQHWSSLNPSAIALIDGKYSFTWQHMSSLVDEYAEQLNTQGVRQDHIVAAVSVNNPDVLWLYLACLRLGACCVVLDPKQSSEQLSDKFEALDAQFFWVSAPRFNRSQGMQSINNTRELVFTPLSVPSKKTLSIKSNISIAASTAATNYASTEDSIKLEWQAERLASIVFTSGSTGKAKAVAHSGENHLYSAAGLLSVFNYTAQDSWLLSLPLFHVSGLAIVWRWLFAGGQLVLSPADNLVEQLSQVTHASLVPTQLRCYLNELDVDKNRISLKRILLGGAVIPVALTNKAKSLGIDCWSGYGMTEMASTVTAKLADDSAGVGTLLAYRDLSLIDKQIKVRGRSLGMGYYYQGALRPITDESGWLVTGDLGMIAQGDALADELFILGRQDNMFISGGENIHPEQIERILLSHPFINQALVFSCEDAEFGHRPIAVIDSVAYLSVDDMNKFLQNKLAKFMWPIHYHSLPDTINVNCIKLSRACVQLWVANLYE</sequence>
<comment type="similarity">
    <text evidence="1">Belongs to the ATP-dependent AMP-binding enzyme family.</text>
</comment>
<evidence type="ECO:0000259" key="6">
    <source>
        <dbReference type="Pfam" id="PF00501"/>
    </source>
</evidence>
<dbReference type="Pfam" id="PF00501">
    <property type="entry name" value="AMP-binding"/>
    <property type="match status" value="1"/>
</dbReference>
<organism evidence="7 8">
    <name type="scientific">Moritella viscosa</name>
    <dbReference type="NCBI Taxonomy" id="80854"/>
    <lineage>
        <taxon>Bacteria</taxon>
        <taxon>Pseudomonadati</taxon>
        <taxon>Pseudomonadota</taxon>
        <taxon>Gammaproteobacteria</taxon>
        <taxon>Alteromonadales</taxon>
        <taxon>Moritellaceae</taxon>
        <taxon>Moritella</taxon>
    </lineage>
</organism>
<evidence type="ECO:0000256" key="2">
    <source>
        <dbReference type="ARBA" id="ARBA00022428"/>
    </source>
</evidence>
<dbReference type="PANTHER" id="PTHR43201">
    <property type="entry name" value="ACYL-COA SYNTHETASE"/>
    <property type="match status" value="1"/>
</dbReference>
<dbReference type="InterPro" id="IPR000873">
    <property type="entry name" value="AMP-dep_synth/lig_dom"/>
</dbReference>
<dbReference type="NCBIfam" id="NF006539">
    <property type="entry name" value="PRK09029.1"/>
    <property type="match status" value="1"/>
</dbReference>
<dbReference type="Gene3D" id="3.40.50.12780">
    <property type="entry name" value="N-terminal domain of ligase-like"/>
    <property type="match status" value="1"/>
</dbReference>
<evidence type="ECO:0000313" key="8">
    <source>
        <dbReference type="Proteomes" id="UP000183794"/>
    </source>
</evidence>
<dbReference type="PROSITE" id="PS00455">
    <property type="entry name" value="AMP_BINDING"/>
    <property type="match status" value="1"/>
</dbReference>
<dbReference type="GO" id="GO:0009234">
    <property type="term" value="P:menaquinone biosynthetic process"/>
    <property type="evidence" value="ECO:0007669"/>
    <property type="project" value="UniProtKB-KW"/>
</dbReference>
<gene>
    <name evidence="7" type="ORF">NVI5450_4205</name>
</gene>
<dbReference type="Proteomes" id="UP000183794">
    <property type="component" value="Unassembled WGS sequence"/>
</dbReference>
<dbReference type="PANTHER" id="PTHR43201:SF5">
    <property type="entry name" value="MEDIUM-CHAIN ACYL-COA LIGASE ACSF2, MITOCHONDRIAL"/>
    <property type="match status" value="1"/>
</dbReference>
<dbReference type="SMR" id="A0A1L0CGQ2"/>
<dbReference type="GO" id="GO:0006631">
    <property type="term" value="P:fatty acid metabolic process"/>
    <property type="evidence" value="ECO:0007669"/>
    <property type="project" value="TreeGrafter"/>
</dbReference>
<evidence type="ECO:0000256" key="5">
    <source>
        <dbReference type="ARBA" id="ARBA00022840"/>
    </source>
</evidence>
<accession>A0A1L0CGQ2</accession>
<dbReference type="InterPro" id="IPR020845">
    <property type="entry name" value="AMP-binding_CS"/>
</dbReference>
<dbReference type="InterPro" id="IPR042099">
    <property type="entry name" value="ANL_N_sf"/>
</dbReference>
<proteinExistence type="inferred from homology"/>
<name>A0A1L0CGQ2_9GAMM</name>
<keyword evidence="4" id="KW-0547">Nucleotide-binding</keyword>
<reference evidence="7 8" key="1">
    <citation type="submission" date="2016-11" db="EMBL/GenBank/DDBJ databases">
        <authorList>
            <person name="Jaros S."/>
            <person name="Januszkiewicz K."/>
            <person name="Wedrychowicz H."/>
        </authorList>
    </citation>
    <scope>NUCLEOTIDE SEQUENCE [LARGE SCALE GENOMIC DNA]</scope>
    <source>
        <strain evidence="7">NVI 5450</strain>
    </source>
</reference>
<dbReference type="RefSeq" id="WP_075497706.1">
    <property type="nucleotide sequence ID" value="NZ_CAWRBC010000148.1"/>
</dbReference>
<dbReference type="EMBL" id="FPLD01000121">
    <property type="protein sequence ID" value="SGZ15631.1"/>
    <property type="molecule type" value="Genomic_DNA"/>
</dbReference>